<dbReference type="GO" id="GO:0004386">
    <property type="term" value="F:helicase activity"/>
    <property type="evidence" value="ECO:0007669"/>
    <property type="project" value="UniProtKB-KW"/>
</dbReference>
<dbReference type="InterPro" id="IPR027417">
    <property type="entry name" value="P-loop_NTPase"/>
</dbReference>
<keyword evidence="2" id="KW-0547">Nucleotide-binding</keyword>
<keyword evidence="2" id="KW-0347">Helicase</keyword>
<reference evidence="2 3" key="1">
    <citation type="submission" date="2023-10" db="EMBL/GenBank/DDBJ databases">
        <title>Niallia locisalis sp.nov. isolated from a salt pond sample.</title>
        <authorList>
            <person name="Li X.-J."/>
            <person name="Dong L."/>
        </authorList>
    </citation>
    <scope>NUCLEOTIDE SEQUENCE [LARGE SCALE GENOMIC DNA]</scope>
    <source>
        <strain evidence="2 3">DSM 29761</strain>
    </source>
</reference>
<organism evidence="2 3">
    <name type="scientific">Niallia oryzisoli</name>
    <dbReference type="NCBI Taxonomy" id="1737571"/>
    <lineage>
        <taxon>Bacteria</taxon>
        <taxon>Bacillati</taxon>
        <taxon>Bacillota</taxon>
        <taxon>Bacilli</taxon>
        <taxon>Bacillales</taxon>
        <taxon>Bacillaceae</taxon>
        <taxon>Niallia</taxon>
    </lineage>
</organism>
<proteinExistence type="predicted"/>
<gene>
    <name evidence="2" type="ORF">R4Z09_12100</name>
</gene>
<dbReference type="InterPro" id="IPR018647">
    <property type="entry name" value="SLFN_3-like_DNA/RNA_helicase"/>
</dbReference>
<evidence type="ECO:0000259" key="1">
    <source>
        <dbReference type="SMART" id="SM00382"/>
    </source>
</evidence>
<keyword evidence="3" id="KW-1185">Reference proteome</keyword>
<dbReference type="Pfam" id="PF09848">
    <property type="entry name" value="SLFN-g3_helicase"/>
    <property type="match status" value="1"/>
</dbReference>
<dbReference type="RefSeq" id="WP_338452547.1">
    <property type="nucleotide sequence ID" value="NZ_CP137640.1"/>
</dbReference>
<keyword evidence="2" id="KW-0067">ATP-binding</keyword>
<evidence type="ECO:0000313" key="3">
    <source>
        <dbReference type="Proteomes" id="UP001357223"/>
    </source>
</evidence>
<evidence type="ECO:0000313" key="2">
    <source>
        <dbReference type="EMBL" id="WVX83670.1"/>
    </source>
</evidence>
<accession>A0ABZ2CJ20</accession>
<dbReference type="Proteomes" id="UP001357223">
    <property type="component" value="Chromosome"/>
</dbReference>
<keyword evidence="2" id="KW-0378">Hydrolase</keyword>
<dbReference type="InterPro" id="IPR003593">
    <property type="entry name" value="AAA+_ATPase"/>
</dbReference>
<protein>
    <submittedName>
        <fullName evidence="2">DNA/RNA helicase domain-containing protein</fullName>
    </submittedName>
</protein>
<dbReference type="SUPFAM" id="SSF52540">
    <property type="entry name" value="P-loop containing nucleoside triphosphate hydrolases"/>
    <property type="match status" value="1"/>
</dbReference>
<dbReference type="Gene3D" id="3.40.50.300">
    <property type="entry name" value="P-loop containing nucleotide triphosphate hydrolases"/>
    <property type="match status" value="1"/>
</dbReference>
<dbReference type="SMART" id="SM00382">
    <property type="entry name" value="AAA"/>
    <property type="match status" value="1"/>
</dbReference>
<name>A0ABZ2CJ20_9BACI</name>
<feature type="domain" description="AAA+ ATPase" evidence="1">
    <location>
        <begin position="243"/>
        <end position="383"/>
    </location>
</feature>
<sequence length="588" mass="67626">MNNYGWKGTFKEFSEVDKDHLVNQLSLHIYNQTVEEAQINPAKESTLPQIRAWYDCIRYLQEELPYFQHLPGFLIFEYEIVRSGRKRPDVLLFLPGEVLVLEFKSYSGVDDAEYTQTSLYIRDLQQYHSAIQTFSLQVRGALVVTKENRDLKINQKYQIYQLGRGGLRVLIDKIAKRLTNAKLISDLDFLEGVFQPLPSIIESARAIMREEDLPKIKTLKSSNFDTVVNEVKSIVELAKKNRTHHLILVSGVPGAGKTFVGLTLAHEIEKAIYLSGNGPLVDVLQDSLKNKTFVQALYDYKTDFLNYGKVPEEQVIIFDEAQRAWDAKKMKKPQSEPDVIIQIAKHKPWSVVVGLIGEGQEIHLGEEGGIGLWNHAIHNENIHVHAKHHQHVFPNALTYHENKDLHLNTSLRTHKALQYFEWVEAFISGDFEHCKTLEKQLANERFMLKVVNSLAEAKLFVEKLYEGTNKTYGIVVSSGIKNPKGVKVVPFSDRNVHPKYHVQYFNYPESNYYCRNLKYAATEFQVQGLELDMAIVYWGEDLQWTNTGWKSSQLKHDAEDPHQLKLNAYRVLLTRGRDGVVICSNNHF</sequence>
<dbReference type="EMBL" id="CP137640">
    <property type="protein sequence ID" value="WVX83670.1"/>
    <property type="molecule type" value="Genomic_DNA"/>
</dbReference>